<dbReference type="GO" id="GO:0004383">
    <property type="term" value="F:guanylate cyclase activity"/>
    <property type="evidence" value="ECO:0007669"/>
    <property type="project" value="UniProtKB-EC"/>
</dbReference>
<reference evidence="19 20" key="1">
    <citation type="submission" date="2020-04" db="EMBL/GenBank/DDBJ databases">
        <authorList>
            <person name="Laetsch R D."/>
            <person name="Stevens L."/>
            <person name="Kumar S."/>
            <person name="Blaxter L. M."/>
        </authorList>
    </citation>
    <scope>NUCLEOTIDE SEQUENCE [LARGE SCALE GENOMIC DNA]</scope>
</reference>
<dbReference type="GO" id="GO:0007168">
    <property type="term" value="P:receptor guanylyl cyclase signaling pathway"/>
    <property type="evidence" value="ECO:0007669"/>
    <property type="project" value="TreeGrafter"/>
</dbReference>
<keyword evidence="4" id="KW-1003">Cell membrane</keyword>
<keyword evidence="14" id="KW-0175">Coiled coil</keyword>
<dbReference type="Proteomes" id="UP000494206">
    <property type="component" value="Unassembled WGS sequence"/>
</dbReference>
<feature type="domain" description="Guanylate cyclase" evidence="18">
    <location>
        <begin position="718"/>
        <end position="848"/>
    </location>
</feature>
<dbReference type="OrthoDB" id="60033at2759"/>
<evidence type="ECO:0000256" key="5">
    <source>
        <dbReference type="ARBA" id="ARBA00022692"/>
    </source>
</evidence>
<dbReference type="AlphaFoldDB" id="A0A8S1EJB7"/>
<dbReference type="InterPro" id="IPR050401">
    <property type="entry name" value="Cyclic_nucleotide_synthase"/>
</dbReference>
<dbReference type="Pfam" id="PF00211">
    <property type="entry name" value="Guanylate_cyc"/>
    <property type="match status" value="1"/>
</dbReference>
<comment type="catalytic activity">
    <reaction evidence="1">
        <text>GTP = 3',5'-cyclic GMP + diphosphate</text>
        <dbReference type="Rhea" id="RHEA:13665"/>
        <dbReference type="ChEBI" id="CHEBI:33019"/>
        <dbReference type="ChEBI" id="CHEBI:37565"/>
        <dbReference type="ChEBI" id="CHEBI:57746"/>
        <dbReference type="EC" id="4.6.1.2"/>
    </reaction>
</comment>
<dbReference type="InterPro" id="IPR029787">
    <property type="entry name" value="Nucleotide_cyclase"/>
</dbReference>
<sequence>MIEPLLFLWLFFICYVECIPLTVFSGWNPAAGICQAALNEANANGQCDLENIELLSKESCTDSGPIRTYLIEMIGIKNQSKDIGIVGPSCTFPAYTFVAYSKIIWHVPVVTTVDIDHTMLKPDARTIVNVGMFSAAGAAKAIKTLMDELKEDNISLIGGKSKGIAYILKNYIKQTQIITIRESVELDNENVDALAEMDKIKASGSRMIVVCSDFEDFYDGIYKLDMDDLVKRNFIVVILANEHPETFIVENNLINALAFFQVFIRVNKINSPFWTKERPPIDTECLLSTDCDSILVQVIIGVFVLLCGVSGCFIYYYYQRRRTQLYLMSWKIPRENLKVIVNKNANAKMQKELENKKNQTEAERVASKEAMLAKRRVFGSYGVMGSTRAELMKFKQNKNVSFNKKQTADLLELQYLQHENMSKFLGIACNEPDNQLLCAYTLIERATLEEICLDHDYTLDHMFKSAFFGDLVRGLSYLHKSKIGYHGFLNTSNCMVDVNWVLKLSNFGISNIMADLLDKNIIKGETVPPLVSYSQYIWFAPEHMKEYDESGKKPPRLLRGSMEGDMYSFGLVIWQMIFRTDPFLSGSPVERPTQSLVKDIIHNDLKPDLTPNGEENALIRKIEECLSRDINQRPSLRGIQEAVYKCYPSASGNLIDQMLHLNMKNAAILERIVKERQAMVEEAKGQTMRLLNEMLPASIAKILTNGGQVPPRSYDSATVMFVQICDFPVLMHQSNPDQIVFFLNDVFDTFDTIIKGFDAYKVETTGETYMVASGVPTENDGAHIYEIAEISLMIRESALKYTVKHLKNFKLRLKIGFHAGPIAAGVIGIRSPRYCLFGDTVNFASRMQSNCPPNQIQTSEQTARLLFDRAEYQLVKRGIVHVKGKGEVNCYWLNEHLHHEDDLTPNVVRPITKSGKQETMPESQKRV</sequence>
<keyword evidence="13" id="KW-0141">cGMP biosynthesis</keyword>
<dbReference type="GO" id="GO:0007606">
    <property type="term" value="P:sensory perception of chemical stimulus"/>
    <property type="evidence" value="ECO:0007669"/>
    <property type="project" value="UniProtKB-ARBA"/>
</dbReference>
<evidence type="ECO:0000256" key="2">
    <source>
        <dbReference type="ARBA" id="ARBA00004251"/>
    </source>
</evidence>
<dbReference type="CDD" id="cd07302">
    <property type="entry name" value="CHD"/>
    <property type="match status" value="1"/>
</dbReference>
<keyword evidence="20" id="KW-1185">Reference proteome</keyword>
<proteinExistence type="predicted"/>
<evidence type="ECO:0000256" key="14">
    <source>
        <dbReference type="SAM" id="Coils"/>
    </source>
</evidence>
<evidence type="ECO:0000256" key="1">
    <source>
        <dbReference type="ARBA" id="ARBA00001436"/>
    </source>
</evidence>
<accession>A0A8S1EJB7</accession>
<dbReference type="InterPro" id="IPR001245">
    <property type="entry name" value="Ser-Thr/Tyr_kinase_cat_dom"/>
</dbReference>
<dbReference type="GO" id="GO:0001653">
    <property type="term" value="F:peptide receptor activity"/>
    <property type="evidence" value="ECO:0007669"/>
    <property type="project" value="TreeGrafter"/>
</dbReference>
<dbReference type="SUPFAM" id="SSF55073">
    <property type="entry name" value="Nucleotide cyclase"/>
    <property type="match status" value="1"/>
</dbReference>
<evidence type="ECO:0000256" key="13">
    <source>
        <dbReference type="ARBA" id="ARBA00023293"/>
    </source>
</evidence>
<dbReference type="GO" id="GO:0035556">
    <property type="term" value="P:intracellular signal transduction"/>
    <property type="evidence" value="ECO:0007669"/>
    <property type="project" value="InterPro"/>
</dbReference>
<evidence type="ECO:0000256" key="15">
    <source>
        <dbReference type="SAM" id="Phobius"/>
    </source>
</evidence>
<dbReference type="GO" id="GO:0004016">
    <property type="term" value="F:adenylate cyclase activity"/>
    <property type="evidence" value="ECO:0007669"/>
    <property type="project" value="TreeGrafter"/>
</dbReference>
<feature type="chain" id="PRO_5035886753" description="guanylate cyclase" evidence="16">
    <location>
        <begin position="19"/>
        <end position="927"/>
    </location>
</feature>
<evidence type="ECO:0000256" key="8">
    <source>
        <dbReference type="ARBA" id="ARBA00022989"/>
    </source>
</evidence>
<evidence type="ECO:0000256" key="3">
    <source>
        <dbReference type="ARBA" id="ARBA00012202"/>
    </source>
</evidence>
<dbReference type="Gene3D" id="3.30.70.1230">
    <property type="entry name" value="Nucleotide cyclase"/>
    <property type="match status" value="1"/>
</dbReference>
<keyword evidence="9" id="KW-0342">GTP-binding</keyword>
<name>A0A8S1EJB7_9PELO</name>
<keyword evidence="10 15" id="KW-0472">Membrane</keyword>
<dbReference type="PANTHER" id="PTHR11920:SF355">
    <property type="entry name" value="RECEPTOR-TYPE GUANYLATE CYCLASE GCY-10-RELATED"/>
    <property type="match status" value="1"/>
</dbReference>
<keyword evidence="6 16" id="KW-0732">Signal</keyword>
<protein>
    <recommendedName>
        <fullName evidence="3">guanylate cyclase</fullName>
        <ecNumber evidence="3">4.6.1.2</ecNumber>
    </recommendedName>
</protein>
<evidence type="ECO:0000256" key="6">
    <source>
        <dbReference type="ARBA" id="ARBA00022729"/>
    </source>
</evidence>
<feature type="transmembrane region" description="Helical" evidence="15">
    <location>
        <begin position="294"/>
        <end position="318"/>
    </location>
</feature>
<keyword evidence="8 15" id="KW-1133">Transmembrane helix</keyword>
<dbReference type="Gene3D" id="1.10.510.10">
    <property type="entry name" value="Transferase(Phosphotransferase) domain 1"/>
    <property type="match status" value="1"/>
</dbReference>
<comment type="subcellular location">
    <subcellularLocation>
        <location evidence="2">Cell membrane</location>
        <topology evidence="2">Single-pass type I membrane protein</topology>
    </subcellularLocation>
</comment>
<dbReference type="InterPro" id="IPR000719">
    <property type="entry name" value="Prot_kinase_dom"/>
</dbReference>
<evidence type="ECO:0000256" key="4">
    <source>
        <dbReference type="ARBA" id="ARBA00022475"/>
    </source>
</evidence>
<dbReference type="PROSITE" id="PS50125">
    <property type="entry name" value="GUANYLATE_CYCLASE_2"/>
    <property type="match status" value="1"/>
</dbReference>
<dbReference type="EMBL" id="CADEPM010000002">
    <property type="protein sequence ID" value="CAB3399607.1"/>
    <property type="molecule type" value="Genomic_DNA"/>
</dbReference>
<evidence type="ECO:0000313" key="19">
    <source>
        <dbReference type="EMBL" id="CAB3399607.1"/>
    </source>
</evidence>
<dbReference type="GO" id="GO:0005525">
    <property type="term" value="F:GTP binding"/>
    <property type="evidence" value="ECO:0007669"/>
    <property type="project" value="UniProtKB-KW"/>
</dbReference>
<evidence type="ECO:0000256" key="9">
    <source>
        <dbReference type="ARBA" id="ARBA00023134"/>
    </source>
</evidence>
<comment type="caution">
    <text evidence="19">The sequence shown here is derived from an EMBL/GenBank/DDBJ whole genome shotgun (WGS) entry which is preliminary data.</text>
</comment>
<evidence type="ECO:0000259" key="18">
    <source>
        <dbReference type="PROSITE" id="PS50125"/>
    </source>
</evidence>
<dbReference type="FunFam" id="3.30.70.1230:FF:000050">
    <property type="entry name" value="Guanylate cyclase"/>
    <property type="match status" value="1"/>
</dbReference>
<evidence type="ECO:0000256" key="7">
    <source>
        <dbReference type="ARBA" id="ARBA00022741"/>
    </source>
</evidence>
<keyword evidence="11" id="KW-0325">Glycoprotein</keyword>
<evidence type="ECO:0000256" key="11">
    <source>
        <dbReference type="ARBA" id="ARBA00023180"/>
    </source>
</evidence>
<dbReference type="SMART" id="SM00220">
    <property type="entry name" value="S_TKc"/>
    <property type="match status" value="1"/>
</dbReference>
<evidence type="ECO:0000256" key="16">
    <source>
        <dbReference type="SAM" id="SignalP"/>
    </source>
</evidence>
<gene>
    <name evidence="19" type="ORF">CBOVIS_LOCUS2705</name>
</gene>
<keyword evidence="7" id="KW-0547">Nucleotide-binding</keyword>
<evidence type="ECO:0000313" key="20">
    <source>
        <dbReference type="Proteomes" id="UP000494206"/>
    </source>
</evidence>
<dbReference type="EC" id="4.6.1.2" evidence="3"/>
<keyword evidence="12" id="KW-0456">Lyase</keyword>
<dbReference type="PANTHER" id="PTHR11920">
    <property type="entry name" value="GUANYLYL CYCLASE"/>
    <property type="match status" value="1"/>
</dbReference>
<keyword evidence="5 15" id="KW-0812">Transmembrane</keyword>
<feature type="signal peptide" evidence="16">
    <location>
        <begin position="1"/>
        <end position="18"/>
    </location>
</feature>
<feature type="coiled-coil region" evidence="14">
    <location>
        <begin position="342"/>
        <end position="370"/>
    </location>
</feature>
<dbReference type="GO" id="GO:0005886">
    <property type="term" value="C:plasma membrane"/>
    <property type="evidence" value="ECO:0007669"/>
    <property type="project" value="UniProtKB-SubCell"/>
</dbReference>
<dbReference type="GO" id="GO:0004672">
    <property type="term" value="F:protein kinase activity"/>
    <property type="evidence" value="ECO:0007669"/>
    <property type="project" value="InterPro"/>
</dbReference>
<evidence type="ECO:0000259" key="17">
    <source>
        <dbReference type="PROSITE" id="PS50011"/>
    </source>
</evidence>
<feature type="domain" description="Protein kinase" evidence="17">
    <location>
        <begin position="370"/>
        <end position="650"/>
    </location>
</feature>
<dbReference type="SMART" id="SM00044">
    <property type="entry name" value="CYCc"/>
    <property type="match status" value="1"/>
</dbReference>
<dbReference type="InterPro" id="IPR028082">
    <property type="entry name" value="Peripla_BP_I"/>
</dbReference>
<dbReference type="GO" id="GO:0005524">
    <property type="term" value="F:ATP binding"/>
    <property type="evidence" value="ECO:0007669"/>
    <property type="project" value="InterPro"/>
</dbReference>
<dbReference type="InterPro" id="IPR011009">
    <property type="entry name" value="Kinase-like_dom_sf"/>
</dbReference>
<dbReference type="SUPFAM" id="SSF56112">
    <property type="entry name" value="Protein kinase-like (PK-like)"/>
    <property type="match status" value="1"/>
</dbReference>
<evidence type="ECO:0000256" key="12">
    <source>
        <dbReference type="ARBA" id="ARBA00023239"/>
    </source>
</evidence>
<dbReference type="InterPro" id="IPR001054">
    <property type="entry name" value="A/G_cyclase"/>
</dbReference>
<dbReference type="Pfam" id="PF07714">
    <property type="entry name" value="PK_Tyr_Ser-Thr"/>
    <property type="match status" value="1"/>
</dbReference>
<dbReference type="SUPFAM" id="SSF53822">
    <property type="entry name" value="Periplasmic binding protein-like I"/>
    <property type="match status" value="1"/>
</dbReference>
<evidence type="ECO:0000256" key="10">
    <source>
        <dbReference type="ARBA" id="ARBA00023136"/>
    </source>
</evidence>
<organism evidence="19 20">
    <name type="scientific">Caenorhabditis bovis</name>
    <dbReference type="NCBI Taxonomy" id="2654633"/>
    <lineage>
        <taxon>Eukaryota</taxon>
        <taxon>Metazoa</taxon>
        <taxon>Ecdysozoa</taxon>
        <taxon>Nematoda</taxon>
        <taxon>Chromadorea</taxon>
        <taxon>Rhabditida</taxon>
        <taxon>Rhabditina</taxon>
        <taxon>Rhabditomorpha</taxon>
        <taxon>Rhabditoidea</taxon>
        <taxon>Rhabditidae</taxon>
        <taxon>Peloderinae</taxon>
        <taxon>Caenorhabditis</taxon>
    </lineage>
</organism>
<dbReference type="PROSITE" id="PS50011">
    <property type="entry name" value="PROTEIN_KINASE_DOM"/>
    <property type="match status" value="1"/>
</dbReference>